<dbReference type="PANTHER" id="PTHR11360">
    <property type="entry name" value="MONOCARBOXYLATE TRANSPORTER"/>
    <property type="match status" value="1"/>
</dbReference>
<dbReference type="Proteomes" id="UP001302676">
    <property type="component" value="Unassembled WGS sequence"/>
</dbReference>
<dbReference type="InterPro" id="IPR050327">
    <property type="entry name" value="Proton-linked_MCT"/>
</dbReference>
<feature type="transmembrane region" description="Helical" evidence="4">
    <location>
        <begin position="302"/>
        <end position="324"/>
    </location>
</feature>
<comment type="similarity">
    <text evidence="2">Belongs to the major facilitator superfamily. Monocarboxylate porter (TC 2.A.1.13) family.</text>
</comment>
<dbReference type="InterPro" id="IPR020846">
    <property type="entry name" value="MFS_dom"/>
</dbReference>
<comment type="caution">
    <text evidence="6">The sequence shown here is derived from an EMBL/GenBank/DDBJ whole genome shotgun (WGS) entry which is preliminary data.</text>
</comment>
<reference evidence="6" key="2">
    <citation type="submission" date="2023-05" db="EMBL/GenBank/DDBJ databases">
        <authorList>
            <consortium name="Lawrence Berkeley National Laboratory"/>
            <person name="Steindorff A."/>
            <person name="Hensen N."/>
            <person name="Bonometti L."/>
            <person name="Westerberg I."/>
            <person name="Brannstrom I.O."/>
            <person name="Guillou S."/>
            <person name="Cros-Aarteil S."/>
            <person name="Calhoun S."/>
            <person name="Haridas S."/>
            <person name="Kuo A."/>
            <person name="Mondo S."/>
            <person name="Pangilinan J."/>
            <person name="Riley R."/>
            <person name="Labutti K."/>
            <person name="Andreopoulos B."/>
            <person name="Lipzen A."/>
            <person name="Chen C."/>
            <person name="Yanf M."/>
            <person name="Daum C."/>
            <person name="Ng V."/>
            <person name="Clum A."/>
            <person name="Ohm R."/>
            <person name="Martin F."/>
            <person name="Silar P."/>
            <person name="Natvig D."/>
            <person name="Lalanne C."/>
            <person name="Gautier V."/>
            <person name="Ament-Velasquez S.L."/>
            <person name="Kruys A."/>
            <person name="Hutchinson M.I."/>
            <person name="Powell A.J."/>
            <person name="Barry K."/>
            <person name="Miller A.N."/>
            <person name="Grigoriev I.V."/>
            <person name="Debuchy R."/>
            <person name="Gladieux P."/>
            <person name="Thoren M.H."/>
            <person name="Johannesson H."/>
        </authorList>
    </citation>
    <scope>NUCLEOTIDE SEQUENCE</scope>
    <source>
        <strain evidence="6">CBS 141.50</strain>
    </source>
</reference>
<dbReference type="EMBL" id="MU853664">
    <property type="protein sequence ID" value="KAK4139425.1"/>
    <property type="molecule type" value="Genomic_DNA"/>
</dbReference>
<feature type="transmembrane region" description="Helical" evidence="4">
    <location>
        <begin position="268"/>
        <end position="290"/>
    </location>
</feature>
<feature type="region of interest" description="Disordered" evidence="3">
    <location>
        <begin position="1"/>
        <end position="58"/>
    </location>
</feature>
<dbReference type="RefSeq" id="XP_062632796.1">
    <property type="nucleotide sequence ID" value="XM_062782333.1"/>
</dbReference>
<dbReference type="GO" id="GO:0022857">
    <property type="term" value="F:transmembrane transporter activity"/>
    <property type="evidence" value="ECO:0007669"/>
    <property type="project" value="InterPro"/>
</dbReference>
<feature type="transmembrane region" description="Helical" evidence="4">
    <location>
        <begin position="358"/>
        <end position="382"/>
    </location>
</feature>
<evidence type="ECO:0000259" key="5">
    <source>
        <dbReference type="PROSITE" id="PS50850"/>
    </source>
</evidence>
<dbReference type="Pfam" id="PF07690">
    <property type="entry name" value="MFS_1"/>
    <property type="match status" value="1"/>
</dbReference>
<feature type="transmembrane region" description="Helical" evidence="4">
    <location>
        <begin position="226"/>
        <end position="247"/>
    </location>
</feature>
<feature type="transmembrane region" description="Helical" evidence="4">
    <location>
        <begin position="107"/>
        <end position="129"/>
    </location>
</feature>
<comment type="subcellular location">
    <subcellularLocation>
        <location evidence="1">Membrane</location>
        <topology evidence="1">Multi-pass membrane protein</topology>
    </subcellularLocation>
</comment>
<dbReference type="PANTHER" id="PTHR11360:SF319">
    <property type="entry name" value="MAJOR FACILITATOR SUPERFAMILY (MFS) PROFILE DOMAIN-CONTAINING PROTEIN"/>
    <property type="match status" value="1"/>
</dbReference>
<evidence type="ECO:0000256" key="4">
    <source>
        <dbReference type="SAM" id="Phobius"/>
    </source>
</evidence>
<reference evidence="6" key="1">
    <citation type="journal article" date="2023" name="Mol. Phylogenet. Evol.">
        <title>Genome-scale phylogeny and comparative genomics of the fungal order Sordariales.</title>
        <authorList>
            <person name="Hensen N."/>
            <person name="Bonometti L."/>
            <person name="Westerberg I."/>
            <person name="Brannstrom I.O."/>
            <person name="Guillou S."/>
            <person name="Cros-Aarteil S."/>
            <person name="Calhoun S."/>
            <person name="Haridas S."/>
            <person name="Kuo A."/>
            <person name="Mondo S."/>
            <person name="Pangilinan J."/>
            <person name="Riley R."/>
            <person name="LaButti K."/>
            <person name="Andreopoulos B."/>
            <person name="Lipzen A."/>
            <person name="Chen C."/>
            <person name="Yan M."/>
            <person name="Daum C."/>
            <person name="Ng V."/>
            <person name="Clum A."/>
            <person name="Steindorff A."/>
            <person name="Ohm R.A."/>
            <person name="Martin F."/>
            <person name="Silar P."/>
            <person name="Natvig D.O."/>
            <person name="Lalanne C."/>
            <person name="Gautier V."/>
            <person name="Ament-Velasquez S.L."/>
            <person name="Kruys A."/>
            <person name="Hutchinson M.I."/>
            <person name="Powell A.J."/>
            <person name="Barry K."/>
            <person name="Miller A.N."/>
            <person name="Grigoriev I.V."/>
            <person name="Debuchy R."/>
            <person name="Gladieux P."/>
            <person name="Hiltunen Thoren M."/>
            <person name="Johannesson H."/>
        </authorList>
    </citation>
    <scope>NUCLEOTIDE SEQUENCE</scope>
    <source>
        <strain evidence="6">CBS 141.50</strain>
    </source>
</reference>
<dbReference type="InterPro" id="IPR036259">
    <property type="entry name" value="MFS_trans_sf"/>
</dbReference>
<name>A0AAN6UVN7_9PEZI</name>
<dbReference type="CDD" id="cd17352">
    <property type="entry name" value="MFS_MCT_SLC16"/>
    <property type="match status" value="1"/>
</dbReference>
<keyword evidence="4" id="KW-0812">Transmembrane</keyword>
<evidence type="ECO:0000256" key="3">
    <source>
        <dbReference type="SAM" id="MobiDB-lite"/>
    </source>
</evidence>
<evidence type="ECO:0000256" key="2">
    <source>
        <dbReference type="ARBA" id="ARBA00006727"/>
    </source>
</evidence>
<sequence>MAASEEVPQGSPGLPPAHDEKKTATPNDTTTDTESAKANLAAEPGTETETGTSPAFPPAPDGGPRAWLVVGGSACIFFSCLGFMNSFGVFQAYYMAHQLRGHTPDEISWIGSLMAFIQFAGGAVAGPLFDRYGVWVIRPGAVLYVFALMMTSICKEYWQFMLAQGVLAGFAMSMLQVPAFAAVSQYFDKKRAAALGLVVSGSSIGGIIFPIALSKMLNASSLGFGWSVRIMAFVITPLLGFACFAVSARFPPRVTNFFIASAFTQLRFIMLIAASWCCFIGMFMPLFYIPTYAIHRGVDPTFASYLLAIVNAASTFGRIIPGILADKFGKLNVFGIGGVLTAVIVLCMNTAVSTAGLIVYSIAFGFASGTIISGVSAALSICTDDPRNLGTYMGMGMALAATAVLVGPPVNGVLLDKYNDYLQVSLFSGVICLFGGFLGLATKLTTPQGLFGRS</sequence>
<dbReference type="PROSITE" id="PS50850">
    <property type="entry name" value="MFS"/>
    <property type="match status" value="1"/>
</dbReference>
<dbReference type="GO" id="GO:0016020">
    <property type="term" value="C:membrane"/>
    <property type="evidence" value="ECO:0007669"/>
    <property type="project" value="UniProtKB-SubCell"/>
</dbReference>
<feature type="transmembrane region" description="Helical" evidence="4">
    <location>
        <begin position="166"/>
        <end position="187"/>
    </location>
</feature>
<feature type="transmembrane region" description="Helical" evidence="4">
    <location>
        <begin position="66"/>
        <end position="87"/>
    </location>
</feature>
<organism evidence="6 7">
    <name type="scientific">Dichotomopilus funicola</name>
    <dbReference type="NCBI Taxonomy" id="1934379"/>
    <lineage>
        <taxon>Eukaryota</taxon>
        <taxon>Fungi</taxon>
        <taxon>Dikarya</taxon>
        <taxon>Ascomycota</taxon>
        <taxon>Pezizomycotina</taxon>
        <taxon>Sordariomycetes</taxon>
        <taxon>Sordariomycetidae</taxon>
        <taxon>Sordariales</taxon>
        <taxon>Chaetomiaceae</taxon>
        <taxon>Dichotomopilus</taxon>
    </lineage>
</organism>
<dbReference type="Gene3D" id="1.20.1250.20">
    <property type="entry name" value="MFS general substrate transporter like domains"/>
    <property type="match status" value="2"/>
</dbReference>
<dbReference type="SUPFAM" id="SSF103473">
    <property type="entry name" value="MFS general substrate transporter"/>
    <property type="match status" value="1"/>
</dbReference>
<feature type="transmembrane region" description="Helical" evidence="4">
    <location>
        <begin position="421"/>
        <end position="441"/>
    </location>
</feature>
<gene>
    <name evidence="6" type="ORF">C8A04DRAFT_33107</name>
</gene>
<dbReference type="GeneID" id="87818946"/>
<dbReference type="AlphaFoldDB" id="A0AAN6UVN7"/>
<feature type="transmembrane region" description="Helical" evidence="4">
    <location>
        <begin position="331"/>
        <end position="352"/>
    </location>
</feature>
<keyword evidence="4" id="KW-0472">Membrane</keyword>
<accession>A0AAN6UVN7</accession>
<dbReference type="InterPro" id="IPR011701">
    <property type="entry name" value="MFS"/>
</dbReference>
<protein>
    <submittedName>
        <fullName evidence="6">Major facilitator superfamily domain-containing protein</fullName>
    </submittedName>
</protein>
<feature type="compositionally biased region" description="Low complexity" evidence="3">
    <location>
        <begin position="24"/>
        <end position="33"/>
    </location>
</feature>
<feature type="transmembrane region" description="Helical" evidence="4">
    <location>
        <begin position="194"/>
        <end position="214"/>
    </location>
</feature>
<evidence type="ECO:0000313" key="6">
    <source>
        <dbReference type="EMBL" id="KAK4139425.1"/>
    </source>
</evidence>
<feature type="transmembrane region" description="Helical" evidence="4">
    <location>
        <begin position="389"/>
        <end position="409"/>
    </location>
</feature>
<feature type="transmembrane region" description="Helical" evidence="4">
    <location>
        <begin position="141"/>
        <end position="160"/>
    </location>
</feature>
<keyword evidence="4" id="KW-1133">Transmembrane helix</keyword>
<evidence type="ECO:0000313" key="7">
    <source>
        <dbReference type="Proteomes" id="UP001302676"/>
    </source>
</evidence>
<evidence type="ECO:0000256" key="1">
    <source>
        <dbReference type="ARBA" id="ARBA00004141"/>
    </source>
</evidence>
<keyword evidence="7" id="KW-1185">Reference proteome</keyword>
<feature type="domain" description="Major facilitator superfamily (MFS) profile" evidence="5">
    <location>
        <begin position="253"/>
        <end position="454"/>
    </location>
</feature>
<proteinExistence type="inferred from homology"/>